<dbReference type="EMBL" id="FQZE01000075">
    <property type="protein sequence ID" value="SHK11812.1"/>
    <property type="molecule type" value="Genomic_DNA"/>
</dbReference>
<accession>A0A1M6PV92</accession>
<dbReference type="STRING" id="1168035.SAMN05444280_1752"/>
<dbReference type="GO" id="GO:0046872">
    <property type="term" value="F:metal ion binding"/>
    <property type="evidence" value="ECO:0007669"/>
    <property type="project" value="UniProtKB-KW"/>
</dbReference>
<keyword evidence="2" id="KW-0479">Metal-binding</keyword>
<dbReference type="RefSeq" id="WP_073174203.1">
    <property type="nucleotide sequence ID" value="NZ_FQZE01000075.1"/>
</dbReference>
<dbReference type="Pfam" id="PF04002">
    <property type="entry name" value="RadC"/>
    <property type="match status" value="1"/>
</dbReference>
<evidence type="ECO:0000259" key="6">
    <source>
        <dbReference type="PROSITE" id="PS50249"/>
    </source>
</evidence>
<organism evidence="7 8">
    <name type="scientific">Tangfeifania diversioriginum</name>
    <dbReference type="NCBI Taxonomy" id="1168035"/>
    <lineage>
        <taxon>Bacteria</taxon>
        <taxon>Pseudomonadati</taxon>
        <taxon>Bacteroidota</taxon>
        <taxon>Bacteroidia</taxon>
        <taxon>Marinilabiliales</taxon>
        <taxon>Prolixibacteraceae</taxon>
        <taxon>Tangfeifania</taxon>
    </lineage>
</organism>
<sequence>MNQNLFLSSIAEVQITYSAKIRPSDRTKIGGAKDAYEIMRHVFTDIEHREFFYALLLNRGNEVLGYYEVSKGGISGTVVDVRLIMQAAVKANCSAIILAHNHPSGSLQASDADLRITRKIKQACSVLDISLLDHLILTNYSYMSFADEGIL</sequence>
<evidence type="ECO:0000256" key="1">
    <source>
        <dbReference type="ARBA" id="ARBA00022670"/>
    </source>
</evidence>
<dbReference type="AlphaFoldDB" id="A0A1M6PV92"/>
<dbReference type="InterPro" id="IPR037518">
    <property type="entry name" value="MPN"/>
</dbReference>
<evidence type="ECO:0000256" key="2">
    <source>
        <dbReference type="ARBA" id="ARBA00022723"/>
    </source>
</evidence>
<keyword evidence="3" id="KW-0378">Hydrolase</keyword>
<gene>
    <name evidence="7" type="ORF">SAMN05444280_1752</name>
</gene>
<evidence type="ECO:0000256" key="3">
    <source>
        <dbReference type="ARBA" id="ARBA00022801"/>
    </source>
</evidence>
<dbReference type="GO" id="GO:0008237">
    <property type="term" value="F:metallopeptidase activity"/>
    <property type="evidence" value="ECO:0007669"/>
    <property type="project" value="UniProtKB-KW"/>
</dbReference>
<feature type="domain" description="MPN" evidence="6">
    <location>
        <begin position="28"/>
        <end position="151"/>
    </location>
</feature>
<keyword evidence="4" id="KW-0862">Zinc</keyword>
<dbReference type="OrthoDB" id="9804482at2"/>
<name>A0A1M6PV92_9BACT</name>
<dbReference type="PANTHER" id="PTHR30471:SF3">
    <property type="entry name" value="UPF0758 PROTEIN YEES-RELATED"/>
    <property type="match status" value="1"/>
</dbReference>
<reference evidence="7 8" key="1">
    <citation type="submission" date="2016-11" db="EMBL/GenBank/DDBJ databases">
        <authorList>
            <person name="Jaros S."/>
            <person name="Januszkiewicz K."/>
            <person name="Wedrychowicz H."/>
        </authorList>
    </citation>
    <scope>NUCLEOTIDE SEQUENCE [LARGE SCALE GENOMIC DNA]</scope>
    <source>
        <strain evidence="7 8">DSM 27063</strain>
    </source>
</reference>
<keyword evidence="1" id="KW-0645">Protease</keyword>
<evidence type="ECO:0000313" key="8">
    <source>
        <dbReference type="Proteomes" id="UP000184050"/>
    </source>
</evidence>
<dbReference type="PROSITE" id="PS50249">
    <property type="entry name" value="MPN"/>
    <property type="match status" value="1"/>
</dbReference>
<dbReference type="CDD" id="cd08071">
    <property type="entry name" value="MPN_DUF2466"/>
    <property type="match status" value="1"/>
</dbReference>
<dbReference type="InterPro" id="IPR025657">
    <property type="entry name" value="RadC_JAB"/>
</dbReference>
<keyword evidence="8" id="KW-1185">Reference proteome</keyword>
<dbReference type="PROSITE" id="PS01302">
    <property type="entry name" value="UPF0758"/>
    <property type="match status" value="1"/>
</dbReference>
<evidence type="ECO:0000313" key="7">
    <source>
        <dbReference type="EMBL" id="SHK11812.1"/>
    </source>
</evidence>
<proteinExistence type="predicted"/>
<protein>
    <submittedName>
        <fullName evidence="7">RadC-like JAB domain-containing protein</fullName>
    </submittedName>
</protein>
<dbReference type="InterPro" id="IPR001405">
    <property type="entry name" value="UPF0758"/>
</dbReference>
<dbReference type="InterPro" id="IPR020891">
    <property type="entry name" value="UPF0758_CS"/>
</dbReference>
<dbReference type="Gene3D" id="3.40.140.10">
    <property type="entry name" value="Cytidine Deaminase, domain 2"/>
    <property type="match status" value="1"/>
</dbReference>
<dbReference type="PANTHER" id="PTHR30471">
    <property type="entry name" value="DNA REPAIR PROTEIN RADC"/>
    <property type="match status" value="1"/>
</dbReference>
<dbReference type="Proteomes" id="UP000184050">
    <property type="component" value="Unassembled WGS sequence"/>
</dbReference>
<dbReference type="GO" id="GO:0006508">
    <property type="term" value="P:proteolysis"/>
    <property type="evidence" value="ECO:0007669"/>
    <property type="project" value="UniProtKB-KW"/>
</dbReference>
<keyword evidence="5" id="KW-0482">Metalloprotease</keyword>
<evidence type="ECO:0000256" key="4">
    <source>
        <dbReference type="ARBA" id="ARBA00022833"/>
    </source>
</evidence>
<evidence type="ECO:0000256" key="5">
    <source>
        <dbReference type="ARBA" id="ARBA00023049"/>
    </source>
</evidence>